<keyword evidence="4" id="KW-0460">Magnesium</keyword>
<dbReference type="SUPFAM" id="SSF53067">
    <property type="entry name" value="Actin-like ATPase domain"/>
    <property type="match status" value="1"/>
</dbReference>
<evidence type="ECO:0000256" key="3">
    <source>
        <dbReference type="ARBA" id="ARBA00022833"/>
    </source>
</evidence>
<evidence type="ECO:0000256" key="4">
    <source>
        <dbReference type="ARBA" id="ARBA00022842"/>
    </source>
</evidence>
<comment type="catalytic activity">
    <reaction evidence="6">
        <text>D-fructose + ATP = D-fructose 6-phosphate + ADP + H(+)</text>
        <dbReference type="Rhea" id="RHEA:16125"/>
        <dbReference type="ChEBI" id="CHEBI:15378"/>
        <dbReference type="ChEBI" id="CHEBI:30616"/>
        <dbReference type="ChEBI" id="CHEBI:37721"/>
        <dbReference type="ChEBI" id="CHEBI:61527"/>
        <dbReference type="ChEBI" id="CHEBI:456216"/>
        <dbReference type="EC" id="2.7.1.4"/>
    </reaction>
</comment>
<accession>A0ABW4ZDW7</accession>
<reference evidence="8" key="1">
    <citation type="journal article" date="2019" name="Int. J. Syst. Evol. Microbiol.">
        <title>The Global Catalogue of Microorganisms (GCM) 10K type strain sequencing project: providing services to taxonomists for standard genome sequencing and annotation.</title>
        <authorList>
            <consortium name="The Broad Institute Genomics Platform"/>
            <consortium name="The Broad Institute Genome Sequencing Center for Infectious Disease"/>
            <person name="Wu L."/>
            <person name="Ma J."/>
        </authorList>
    </citation>
    <scope>NUCLEOTIDE SEQUENCE [LARGE SCALE GENOMIC DNA]</scope>
    <source>
        <strain evidence="8">CCUG 57942</strain>
    </source>
</reference>
<evidence type="ECO:0000256" key="6">
    <source>
        <dbReference type="ARBA" id="ARBA00048451"/>
    </source>
</evidence>
<dbReference type="EC" id="2.7.1.4" evidence="5"/>
<dbReference type="InterPro" id="IPR043129">
    <property type="entry name" value="ATPase_NBD"/>
</dbReference>
<dbReference type="InterPro" id="IPR051804">
    <property type="entry name" value="Carb_Metab_Reg_Kinase/Isom"/>
</dbReference>
<dbReference type="EMBL" id="JBHUJB010000073">
    <property type="protein sequence ID" value="MFD2160219.1"/>
    <property type="molecule type" value="Genomic_DNA"/>
</dbReference>
<keyword evidence="2" id="KW-0479">Metal-binding</keyword>
<proteinExistence type="predicted"/>
<gene>
    <name evidence="7" type="ORF">ACFSW8_15055</name>
</gene>
<dbReference type="CDD" id="cd24067">
    <property type="entry name" value="ASKHA_NBD_ROK_BsFRK-like"/>
    <property type="match status" value="1"/>
</dbReference>
<protein>
    <recommendedName>
        <fullName evidence="5">fructokinase</fullName>
        <ecNumber evidence="5">2.7.1.4</ecNumber>
    </recommendedName>
</protein>
<keyword evidence="3" id="KW-0862">Zinc</keyword>
<sequence length="287" mass="30155">MKAGIELGGTKTVVGIAGEDNGVRKQHRFPTGAPEETVAEAVAWLREQGEVCELGVAAFGPISVNRQREDYGKLLATPKQGWGGFDLVGALEEAFPAARIVLDTDVNAAALAEVHLGVARGHENVGYITIGTGIGAGFVVEGRVLHGALHSEFGHLKVPRHADDDFEGVCPYHGDCLEGMASGTSLIQRYGRGGHEIAADEPAWDIEAWYLAHGILSMLAILSPSLVVLGGGVSQAEGFHAKVEACLREVAGGYFTVLDGSHRYVVAPGLGQNAGIQGAFLLLDQEL</sequence>
<comment type="caution">
    <text evidence="7">The sequence shown here is derived from an EMBL/GenBank/DDBJ whole genome shotgun (WGS) entry which is preliminary data.</text>
</comment>
<dbReference type="Gene3D" id="3.30.420.40">
    <property type="match status" value="2"/>
</dbReference>
<organism evidence="7 8">
    <name type="scientific">Rubritalea tangerina</name>
    <dbReference type="NCBI Taxonomy" id="430798"/>
    <lineage>
        <taxon>Bacteria</taxon>
        <taxon>Pseudomonadati</taxon>
        <taxon>Verrucomicrobiota</taxon>
        <taxon>Verrucomicrobiia</taxon>
        <taxon>Verrucomicrobiales</taxon>
        <taxon>Rubritaleaceae</taxon>
        <taxon>Rubritalea</taxon>
    </lineage>
</organism>
<evidence type="ECO:0000313" key="8">
    <source>
        <dbReference type="Proteomes" id="UP001597389"/>
    </source>
</evidence>
<dbReference type="PANTHER" id="PTHR42742">
    <property type="entry name" value="TRANSCRIPTIONAL REPRESSOR MPRA"/>
    <property type="match status" value="1"/>
</dbReference>
<evidence type="ECO:0000313" key="7">
    <source>
        <dbReference type="EMBL" id="MFD2160219.1"/>
    </source>
</evidence>
<evidence type="ECO:0000256" key="2">
    <source>
        <dbReference type="ARBA" id="ARBA00022723"/>
    </source>
</evidence>
<dbReference type="PANTHER" id="PTHR42742:SF3">
    <property type="entry name" value="FRUCTOKINASE"/>
    <property type="match status" value="1"/>
</dbReference>
<dbReference type="Proteomes" id="UP001597389">
    <property type="component" value="Unassembled WGS sequence"/>
</dbReference>
<evidence type="ECO:0000256" key="1">
    <source>
        <dbReference type="ARBA" id="ARBA00001946"/>
    </source>
</evidence>
<name>A0ABW4ZDW7_9BACT</name>
<keyword evidence="8" id="KW-1185">Reference proteome</keyword>
<dbReference type="RefSeq" id="WP_377086911.1">
    <property type="nucleotide sequence ID" value="NZ_JBHSJL010000014.1"/>
</dbReference>
<evidence type="ECO:0000256" key="5">
    <source>
        <dbReference type="ARBA" id="ARBA00038887"/>
    </source>
</evidence>
<dbReference type="Pfam" id="PF00480">
    <property type="entry name" value="ROK"/>
    <property type="match status" value="1"/>
</dbReference>
<comment type="cofactor">
    <cofactor evidence="1">
        <name>Mg(2+)</name>
        <dbReference type="ChEBI" id="CHEBI:18420"/>
    </cofactor>
</comment>
<dbReference type="InterPro" id="IPR000600">
    <property type="entry name" value="ROK"/>
</dbReference>